<reference evidence="2" key="1">
    <citation type="submission" date="2018-05" db="EMBL/GenBank/DDBJ databases">
        <title>Draft genome of Mucuna pruriens seed.</title>
        <authorList>
            <person name="Nnadi N.E."/>
            <person name="Vos R."/>
            <person name="Hasami M.H."/>
            <person name="Devisetty U.K."/>
            <person name="Aguiy J.C."/>
        </authorList>
    </citation>
    <scope>NUCLEOTIDE SEQUENCE [LARGE SCALE GENOMIC DNA]</scope>
    <source>
        <strain evidence="2">JCA_2017</strain>
    </source>
</reference>
<evidence type="ECO:0000313" key="2">
    <source>
        <dbReference type="EMBL" id="RDX91420.1"/>
    </source>
</evidence>
<keyword evidence="3" id="KW-1185">Reference proteome</keyword>
<evidence type="ECO:0000256" key="1">
    <source>
        <dbReference type="SAM" id="MobiDB-lite"/>
    </source>
</evidence>
<feature type="region of interest" description="Disordered" evidence="1">
    <location>
        <begin position="32"/>
        <end position="56"/>
    </location>
</feature>
<comment type="caution">
    <text evidence="2">The sequence shown here is derived from an EMBL/GenBank/DDBJ whole genome shotgun (WGS) entry which is preliminary data.</text>
</comment>
<dbReference type="AlphaFoldDB" id="A0A371GLM6"/>
<name>A0A371GLM6_MUCPR</name>
<protein>
    <submittedName>
        <fullName evidence="2">Uncharacterized protein</fullName>
    </submittedName>
</protein>
<accession>A0A371GLM6</accession>
<feature type="non-terminal residue" evidence="2">
    <location>
        <position position="1"/>
    </location>
</feature>
<sequence>MSRDISFFMNASNVTCRPINFWGPHVRGTLSLGESRSRQKPRRVLPRGSRSNQRSRYVPKPMTCWAFNPSPSLNIHLMQRILGTCSLDLIC</sequence>
<evidence type="ECO:0000313" key="3">
    <source>
        <dbReference type="Proteomes" id="UP000257109"/>
    </source>
</evidence>
<gene>
    <name evidence="2" type="ORF">CR513_26606</name>
</gene>
<dbReference type="Proteomes" id="UP000257109">
    <property type="component" value="Unassembled WGS sequence"/>
</dbReference>
<proteinExistence type="predicted"/>
<dbReference type="EMBL" id="QJKJ01005129">
    <property type="protein sequence ID" value="RDX91420.1"/>
    <property type="molecule type" value="Genomic_DNA"/>
</dbReference>
<organism evidence="2 3">
    <name type="scientific">Mucuna pruriens</name>
    <name type="common">Velvet bean</name>
    <name type="synonym">Dolichos pruriens</name>
    <dbReference type="NCBI Taxonomy" id="157652"/>
    <lineage>
        <taxon>Eukaryota</taxon>
        <taxon>Viridiplantae</taxon>
        <taxon>Streptophyta</taxon>
        <taxon>Embryophyta</taxon>
        <taxon>Tracheophyta</taxon>
        <taxon>Spermatophyta</taxon>
        <taxon>Magnoliopsida</taxon>
        <taxon>eudicotyledons</taxon>
        <taxon>Gunneridae</taxon>
        <taxon>Pentapetalae</taxon>
        <taxon>rosids</taxon>
        <taxon>fabids</taxon>
        <taxon>Fabales</taxon>
        <taxon>Fabaceae</taxon>
        <taxon>Papilionoideae</taxon>
        <taxon>50 kb inversion clade</taxon>
        <taxon>NPAAA clade</taxon>
        <taxon>indigoferoid/millettioid clade</taxon>
        <taxon>Phaseoleae</taxon>
        <taxon>Mucuna</taxon>
    </lineage>
</organism>